<reference evidence="5 6" key="1">
    <citation type="journal article" date="2017" name="Front. Genet.">
        <title>Draft sequencing of the heterozygous diploid genome of Satsuma (Citrus unshiu Marc.) using a hybrid assembly approach.</title>
        <authorList>
            <person name="Shimizu T."/>
            <person name="Tanizawa Y."/>
            <person name="Mochizuki T."/>
            <person name="Nagasaki H."/>
            <person name="Yoshioka T."/>
            <person name="Toyoda A."/>
            <person name="Fujiyama A."/>
            <person name="Kaminuma E."/>
            <person name="Nakamura Y."/>
        </authorList>
    </citation>
    <scope>NUCLEOTIDE SEQUENCE [LARGE SCALE GENOMIC DNA]</scope>
    <source>
        <strain evidence="6">cv. Miyagawa wase</strain>
    </source>
</reference>
<evidence type="ECO:0000256" key="1">
    <source>
        <dbReference type="ARBA" id="ARBA00022884"/>
    </source>
</evidence>
<dbReference type="SUPFAM" id="SSF54928">
    <property type="entry name" value="RNA-binding domain, RBD"/>
    <property type="match status" value="1"/>
</dbReference>
<dbReference type="STRING" id="55188.A0A2H5Q8C0"/>
<dbReference type="InterPro" id="IPR012677">
    <property type="entry name" value="Nucleotide-bd_a/b_plait_sf"/>
</dbReference>
<feature type="domain" description="RRM" evidence="4">
    <location>
        <begin position="23"/>
        <end position="68"/>
    </location>
</feature>
<keyword evidence="6" id="KW-1185">Reference proteome</keyword>
<dbReference type="GO" id="GO:0003723">
    <property type="term" value="F:RNA binding"/>
    <property type="evidence" value="ECO:0007669"/>
    <property type="project" value="UniProtKB-UniRule"/>
</dbReference>
<sequence>MMTPVSAQAAAAGAGQFGDTTYTKVFVGGLAWETQKETMEKYFEQFGEILEAVVITDKATGRSKGYGFRSKPSTPKHGGGGRNNLRLMSTFQNGGFGGTTFPSTAAATFPHYAIQQGIPFNLYGYSPYSADYTYPTSYYNVYGGAAAQYPMYGNGHAAGGMMTGGAAAAAAAAYYPYLQFGEGTGAATTGYTSGQGYGVQYPHHLFPYSTINAAAGYPQHYGPPMSIAPTPALQSGVTNMALHAPPIPHR</sequence>
<proteinExistence type="predicted"/>
<keyword evidence="1 2" id="KW-0694">RNA-binding</keyword>
<evidence type="ECO:0000313" key="6">
    <source>
        <dbReference type="Proteomes" id="UP000236630"/>
    </source>
</evidence>
<accession>A0A2H5Q8C0</accession>
<evidence type="ECO:0000256" key="3">
    <source>
        <dbReference type="SAM" id="MobiDB-lite"/>
    </source>
</evidence>
<protein>
    <recommendedName>
        <fullName evidence="4">RRM domain-containing protein</fullName>
    </recommendedName>
</protein>
<dbReference type="InterPro" id="IPR035979">
    <property type="entry name" value="RBD_domain_sf"/>
</dbReference>
<dbReference type="EMBL" id="BDQV01000237">
    <property type="protein sequence ID" value="GAY60505.1"/>
    <property type="molecule type" value="Genomic_DNA"/>
</dbReference>
<dbReference type="PANTHER" id="PTHR11176:SF16">
    <property type="entry name" value="OS01G0876800 PROTEIN"/>
    <property type="match status" value="1"/>
</dbReference>
<gene>
    <name evidence="5" type="ORF">CUMW_202490</name>
</gene>
<feature type="region of interest" description="Disordered" evidence="3">
    <location>
        <begin position="62"/>
        <end position="84"/>
    </location>
</feature>
<dbReference type="Pfam" id="PF00076">
    <property type="entry name" value="RRM_1"/>
    <property type="match status" value="1"/>
</dbReference>
<name>A0A2H5Q8C0_CITUN</name>
<dbReference type="PANTHER" id="PTHR11176">
    <property type="entry name" value="BOULE-RELATED"/>
    <property type="match status" value="1"/>
</dbReference>
<dbReference type="PROSITE" id="PS50102">
    <property type="entry name" value="RRM"/>
    <property type="match status" value="1"/>
</dbReference>
<dbReference type="Proteomes" id="UP000236630">
    <property type="component" value="Unassembled WGS sequence"/>
</dbReference>
<evidence type="ECO:0000313" key="5">
    <source>
        <dbReference type="EMBL" id="GAY60505.1"/>
    </source>
</evidence>
<dbReference type="Gene3D" id="3.30.70.330">
    <property type="match status" value="1"/>
</dbReference>
<organism evidence="5 6">
    <name type="scientific">Citrus unshiu</name>
    <name type="common">Satsuma mandarin</name>
    <name type="synonym">Citrus nobilis var. unshiu</name>
    <dbReference type="NCBI Taxonomy" id="55188"/>
    <lineage>
        <taxon>Eukaryota</taxon>
        <taxon>Viridiplantae</taxon>
        <taxon>Streptophyta</taxon>
        <taxon>Embryophyta</taxon>
        <taxon>Tracheophyta</taxon>
        <taxon>Spermatophyta</taxon>
        <taxon>Magnoliopsida</taxon>
        <taxon>eudicotyledons</taxon>
        <taxon>Gunneridae</taxon>
        <taxon>Pentapetalae</taxon>
        <taxon>rosids</taxon>
        <taxon>malvids</taxon>
        <taxon>Sapindales</taxon>
        <taxon>Rutaceae</taxon>
        <taxon>Aurantioideae</taxon>
        <taxon>Citrus</taxon>
    </lineage>
</organism>
<comment type="caution">
    <text evidence="5">The sequence shown here is derived from an EMBL/GenBank/DDBJ whole genome shotgun (WGS) entry which is preliminary data.</text>
</comment>
<evidence type="ECO:0000256" key="2">
    <source>
        <dbReference type="PROSITE-ProRule" id="PRU00176"/>
    </source>
</evidence>
<dbReference type="AlphaFoldDB" id="A0A2H5Q8C0"/>
<evidence type="ECO:0000259" key="4">
    <source>
        <dbReference type="PROSITE" id="PS50102"/>
    </source>
</evidence>
<dbReference type="InterPro" id="IPR000504">
    <property type="entry name" value="RRM_dom"/>
</dbReference>
<dbReference type="SMART" id="SM00360">
    <property type="entry name" value="RRM"/>
    <property type="match status" value="1"/>
</dbReference>